<organism evidence="1 2">
    <name type="scientific">Daucus carota subsp. sativus</name>
    <name type="common">Carrot</name>
    <dbReference type="NCBI Taxonomy" id="79200"/>
    <lineage>
        <taxon>Eukaryota</taxon>
        <taxon>Viridiplantae</taxon>
        <taxon>Streptophyta</taxon>
        <taxon>Embryophyta</taxon>
        <taxon>Tracheophyta</taxon>
        <taxon>Spermatophyta</taxon>
        <taxon>Magnoliopsida</taxon>
        <taxon>eudicotyledons</taxon>
        <taxon>Gunneridae</taxon>
        <taxon>Pentapetalae</taxon>
        <taxon>asterids</taxon>
        <taxon>campanulids</taxon>
        <taxon>Apiales</taxon>
        <taxon>Apiaceae</taxon>
        <taxon>Apioideae</taxon>
        <taxon>Scandiceae</taxon>
        <taxon>Daucinae</taxon>
        <taxon>Daucus</taxon>
        <taxon>Daucus sect. Daucus</taxon>
    </lineage>
</organism>
<keyword evidence="2" id="KW-1185">Reference proteome</keyword>
<name>A0AAF0WSS1_DAUCS</name>
<accession>A0AAF0WSS1</accession>
<protein>
    <recommendedName>
        <fullName evidence="3">DUF538 domain-containing protein</fullName>
    </recommendedName>
</protein>
<evidence type="ECO:0000313" key="1">
    <source>
        <dbReference type="EMBL" id="WOG94734.1"/>
    </source>
</evidence>
<evidence type="ECO:0000313" key="2">
    <source>
        <dbReference type="Proteomes" id="UP000077755"/>
    </source>
</evidence>
<dbReference type="InterPro" id="IPR036758">
    <property type="entry name" value="At5g01610-like"/>
</dbReference>
<dbReference type="PANTHER" id="PTHR31676:SF156">
    <property type="entry name" value="F22D16.19 PROTEIN"/>
    <property type="match status" value="1"/>
</dbReference>
<dbReference type="InterPro" id="IPR007493">
    <property type="entry name" value="DUF538"/>
</dbReference>
<dbReference type="PANTHER" id="PTHR31676">
    <property type="entry name" value="T31J12.3 PROTEIN-RELATED"/>
    <property type="match status" value="1"/>
</dbReference>
<dbReference type="SUPFAM" id="SSF141562">
    <property type="entry name" value="At5g01610-like"/>
    <property type="match status" value="1"/>
</dbReference>
<dbReference type="KEGG" id="dcr:108212869"/>
<reference evidence="1" key="2">
    <citation type="submission" date="2022-03" db="EMBL/GenBank/DDBJ databases">
        <title>Draft title - Genomic analysis of global carrot germplasm unveils the trajectory of domestication and the origin of high carotenoid orange carrot.</title>
        <authorList>
            <person name="Iorizzo M."/>
            <person name="Ellison S."/>
            <person name="Senalik D."/>
            <person name="Macko-Podgorni A."/>
            <person name="Grzebelus D."/>
            <person name="Bostan H."/>
            <person name="Rolling W."/>
            <person name="Curaba J."/>
            <person name="Simon P."/>
        </authorList>
    </citation>
    <scope>NUCLEOTIDE SEQUENCE</scope>
    <source>
        <tissue evidence="1">Leaf</tissue>
    </source>
</reference>
<dbReference type="Pfam" id="PF04398">
    <property type="entry name" value="DUF538"/>
    <property type="match status" value="1"/>
</dbReference>
<evidence type="ECO:0008006" key="3">
    <source>
        <dbReference type="Google" id="ProtNLM"/>
    </source>
</evidence>
<dbReference type="EMBL" id="CP093345">
    <property type="protein sequence ID" value="WOG94734.1"/>
    <property type="molecule type" value="Genomic_DNA"/>
</dbReference>
<dbReference type="AlphaFoldDB" id="A0AAF0WSS1"/>
<dbReference type="Gene3D" id="2.30.240.10">
    <property type="entry name" value="At5g01610-like"/>
    <property type="match status" value="1"/>
</dbReference>
<gene>
    <name evidence="1" type="ORF">DCAR_0314031</name>
</gene>
<proteinExistence type="predicted"/>
<reference evidence="1" key="1">
    <citation type="journal article" date="2016" name="Nat. Genet.">
        <title>A high-quality carrot genome assembly provides new insights into carotenoid accumulation and asterid genome evolution.</title>
        <authorList>
            <person name="Iorizzo M."/>
            <person name="Ellison S."/>
            <person name="Senalik D."/>
            <person name="Zeng P."/>
            <person name="Satapoomin P."/>
            <person name="Huang J."/>
            <person name="Bowman M."/>
            <person name="Iovene M."/>
            <person name="Sanseverino W."/>
            <person name="Cavagnaro P."/>
            <person name="Yildiz M."/>
            <person name="Macko-Podgorni A."/>
            <person name="Moranska E."/>
            <person name="Grzebelus E."/>
            <person name="Grzebelus D."/>
            <person name="Ashrafi H."/>
            <person name="Zheng Z."/>
            <person name="Cheng S."/>
            <person name="Spooner D."/>
            <person name="Van Deynze A."/>
            <person name="Simon P."/>
        </authorList>
    </citation>
    <scope>NUCLEOTIDE SEQUENCE</scope>
    <source>
        <tissue evidence="1">Leaf</tissue>
    </source>
</reference>
<sequence length="169" mass="18695">MGEKIEKKKLLDPANPTSPIIIFTLSLTSSLCTAATTAAPTAYDLLKTYNFPIGLLPEGIKNYTLNPTTGKFNIHLNRTCSFSLEDSYQIRYESSISGYIEENRLTGLGGIRVKVLFFWLDIGEVDRSGDDLEFFVGVVSANFPVGNFDVCPQCGCGMDCDFVRKIKNE</sequence>
<dbReference type="Proteomes" id="UP000077755">
    <property type="component" value="Chromosome 3"/>
</dbReference>